<feature type="domain" description="SPOR" evidence="3">
    <location>
        <begin position="423"/>
        <end position="508"/>
    </location>
</feature>
<keyword evidence="2" id="KW-1133">Transmembrane helix</keyword>
<feature type="region of interest" description="Disordered" evidence="1">
    <location>
        <begin position="311"/>
        <end position="425"/>
    </location>
</feature>
<feature type="region of interest" description="Disordered" evidence="1">
    <location>
        <begin position="261"/>
        <end position="287"/>
    </location>
</feature>
<accession>A0A0D7EE07</accession>
<feature type="region of interest" description="Disordered" evidence="1">
    <location>
        <begin position="48"/>
        <end position="156"/>
    </location>
</feature>
<dbReference type="PATRIC" id="fig|1076.23.peg.5333"/>
<dbReference type="SUPFAM" id="SSF110997">
    <property type="entry name" value="Sporulation related repeat"/>
    <property type="match status" value="1"/>
</dbReference>
<protein>
    <recommendedName>
        <fullName evidence="3">SPOR domain-containing protein</fullName>
    </recommendedName>
</protein>
<dbReference type="PROSITE" id="PS51724">
    <property type="entry name" value="SPOR"/>
    <property type="match status" value="1"/>
</dbReference>
<evidence type="ECO:0000259" key="3">
    <source>
        <dbReference type="PROSITE" id="PS51724"/>
    </source>
</evidence>
<feature type="compositionally biased region" description="Low complexity" evidence="1">
    <location>
        <begin position="360"/>
        <end position="373"/>
    </location>
</feature>
<proteinExistence type="predicted"/>
<feature type="compositionally biased region" description="Low complexity" evidence="1">
    <location>
        <begin position="197"/>
        <end position="208"/>
    </location>
</feature>
<evidence type="ECO:0000256" key="1">
    <source>
        <dbReference type="SAM" id="MobiDB-lite"/>
    </source>
</evidence>
<dbReference type="AlphaFoldDB" id="A0A0D7EE07"/>
<dbReference type="InterPro" id="IPR007730">
    <property type="entry name" value="SPOR-like_dom"/>
</dbReference>
<dbReference type="GO" id="GO:0042834">
    <property type="term" value="F:peptidoglycan binding"/>
    <property type="evidence" value="ECO:0007669"/>
    <property type="project" value="InterPro"/>
</dbReference>
<evidence type="ECO:0000313" key="5">
    <source>
        <dbReference type="Proteomes" id="UP000032515"/>
    </source>
</evidence>
<organism evidence="4 5">
    <name type="scientific">Rhodopseudomonas palustris</name>
    <dbReference type="NCBI Taxonomy" id="1076"/>
    <lineage>
        <taxon>Bacteria</taxon>
        <taxon>Pseudomonadati</taxon>
        <taxon>Pseudomonadota</taxon>
        <taxon>Alphaproteobacteria</taxon>
        <taxon>Hyphomicrobiales</taxon>
        <taxon>Nitrobacteraceae</taxon>
        <taxon>Rhodopseudomonas</taxon>
    </lineage>
</organism>
<dbReference type="OrthoDB" id="7338235at2"/>
<dbReference type="Gene3D" id="3.30.70.1070">
    <property type="entry name" value="Sporulation related repeat"/>
    <property type="match status" value="1"/>
</dbReference>
<feature type="region of interest" description="Disordered" evidence="1">
    <location>
        <begin position="178"/>
        <end position="215"/>
    </location>
</feature>
<reference evidence="4 5" key="1">
    <citation type="submission" date="2014-11" db="EMBL/GenBank/DDBJ databases">
        <title>Genomics and ecophysiology of heterotrophic nitrogen fixing bacteria isolated from estuarine surface water.</title>
        <authorList>
            <person name="Bentzon-Tilia M."/>
            <person name="Severin I."/>
            <person name="Hansen L.H."/>
            <person name="Riemann L."/>
        </authorList>
    </citation>
    <scope>NUCLEOTIDE SEQUENCE [LARGE SCALE GENOMIC DNA]</scope>
    <source>
        <strain evidence="4 5">BAL398</strain>
    </source>
</reference>
<dbReference type="Proteomes" id="UP000032515">
    <property type="component" value="Unassembled WGS sequence"/>
</dbReference>
<name>A0A0D7EE07_RHOPL</name>
<feature type="compositionally biased region" description="Basic and acidic residues" evidence="1">
    <location>
        <begin position="65"/>
        <end position="86"/>
    </location>
</feature>
<sequence>MTNRYQDRPFPADDAYDHADQHAPRESDPLAELARLIGQTDPFTTIGRANVVAQPRHQDSSNAHEPLHQQDRSRDQDPPRDNDRFRLPIAEPLPPAAFDDDPPIAPLPSWMQHRRLSDPVPDPEPPYSAPPYSAPAYSEPTYNEPPYSEPPAFAVSNPPQYAEQYAEQDRYDETLYGRIDPALDPSGFPPPGAYSNDPYDYQDPYGDGAQEQKPRRGGGMITVVAVLALAVVGTGAAFGYRTLMGSTRSGEPPVIRADAGPTKVVPAPSAEASSKQIQDRLGGGNGTEMLVSREEQPIDPATSSPRVVLQQLNQNPNPPSPSAVAPNAQPLVARPNNGTLAGDEPRKIRTFAVRPDRADPAATPTAAPTARPTSAHNAASHTPPAQSATANANASANAPLSLSPAAESPRTRMASAPTSLQSAGASGGYLVQVSSQRSEADARTSFRVLQGKFPSVLGSQSAVIKRADLGQRGVYYRAMVGPFGSSDEASRLCGNLKSAGGQCVVQRN</sequence>
<comment type="caution">
    <text evidence="4">The sequence shown here is derived from an EMBL/GenBank/DDBJ whole genome shotgun (WGS) entry which is preliminary data.</text>
</comment>
<dbReference type="InterPro" id="IPR036680">
    <property type="entry name" value="SPOR-like_sf"/>
</dbReference>
<feature type="compositionally biased region" description="Low complexity" evidence="1">
    <location>
        <begin position="383"/>
        <end position="408"/>
    </location>
</feature>
<gene>
    <name evidence="4" type="ORF">OO17_22365</name>
</gene>
<dbReference type="Pfam" id="PF05036">
    <property type="entry name" value="SPOR"/>
    <property type="match status" value="1"/>
</dbReference>
<dbReference type="EMBL" id="JXXE01000488">
    <property type="protein sequence ID" value="KIZ38866.1"/>
    <property type="molecule type" value="Genomic_DNA"/>
</dbReference>
<evidence type="ECO:0000256" key="2">
    <source>
        <dbReference type="SAM" id="Phobius"/>
    </source>
</evidence>
<feature type="compositionally biased region" description="Pro residues" evidence="1">
    <location>
        <begin position="120"/>
        <end position="133"/>
    </location>
</feature>
<feature type="compositionally biased region" description="Basic and acidic residues" evidence="1">
    <location>
        <begin position="1"/>
        <end position="28"/>
    </location>
</feature>
<evidence type="ECO:0000313" key="4">
    <source>
        <dbReference type="EMBL" id="KIZ38866.1"/>
    </source>
</evidence>
<feature type="transmembrane region" description="Helical" evidence="2">
    <location>
        <begin position="220"/>
        <end position="240"/>
    </location>
</feature>
<keyword evidence="2" id="KW-0812">Transmembrane</keyword>
<feature type="region of interest" description="Disordered" evidence="1">
    <location>
        <begin position="1"/>
        <end position="29"/>
    </location>
</feature>
<keyword evidence="2" id="KW-0472">Membrane</keyword>